<reference evidence="3" key="3">
    <citation type="submission" date="2025-09" db="UniProtKB">
        <authorList>
            <consortium name="Ensembl"/>
        </authorList>
    </citation>
    <scope>IDENTIFICATION</scope>
</reference>
<organism evidence="3 4">
    <name type="scientific">Gasterosteus aculeatus aculeatus</name>
    <name type="common">three-spined stickleback</name>
    <dbReference type="NCBI Taxonomy" id="481459"/>
    <lineage>
        <taxon>Eukaryota</taxon>
        <taxon>Metazoa</taxon>
        <taxon>Chordata</taxon>
        <taxon>Craniata</taxon>
        <taxon>Vertebrata</taxon>
        <taxon>Euteleostomi</taxon>
        <taxon>Actinopterygii</taxon>
        <taxon>Neopterygii</taxon>
        <taxon>Teleostei</taxon>
        <taxon>Neoteleostei</taxon>
        <taxon>Acanthomorphata</taxon>
        <taxon>Eupercaria</taxon>
        <taxon>Perciformes</taxon>
        <taxon>Cottioidei</taxon>
        <taxon>Gasterosteales</taxon>
        <taxon>Gasterosteidae</taxon>
        <taxon>Gasterosteus</taxon>
    </lineage>
</organism>
<dbReference type="SUPFAM" id="SSF48452">
    <property type="entry name" value="TPR-like"/>
    <property type="match status" value="2"/>
</dbReference>
<dbReference type="PROSITE" id="PS50005">
    <property type="entry name" value="TPR"/>
    <property type="match status" value="4"/>
</dbReference>
<evidence type="ECO:0000313" key="4">
    <source>
        <dbReference type="Proteomes" id="UP000007635"/>
    </source>
</evidence>
<feature type="region of interest" description="Disordered" evidence="2">
    <location>
        <begin position="328"/>
        <end position="401"/>
    </location>
</feature>
<feature type="repeat" description="TPR" evidence="1">
    <location>
        <begin position="446"/>
        <end position="479"/>
    </location>
</feature>
<dbReference type="Pfam" id="PF13432">
    <property type="entry name" value="TPR_16"/>
    <property type="match status" value="1"/>
</dbReference>
<sequence>MTMEASADRTEQTAEKLRLFPTAKAEDELDEARSRSPSRRLFCSSEIFLPWGGERPRRPELQMSAIIQSKAAQHYTNGKELMGKSQFGKALICFSRGVTLQPEQPHLHERRAEAFLQMCDFQSAAACYKRAWMLQAGACCARLAFVYYLQGQCLLDRALFLEALEAFSKAAEVKPGCRSYEVKSLVCLAAAGHHAECLERVNEWMLSDGPTSDLYILRARLLKLLNKTSQCHRDVTSALALNPRCPVAGALLQRLREAGEAARRRAEDDVLRGRLPDALLSIDRALQHCPQDARLHLFRGTLYRRMKDFTAAIEDLVQAMELLEEEVRGQQEVRGQKDGRGSVEEEEVRGQQDGRGSVEEEEVRGQQDGRGSVEEEEVRGQQDGRGSVEEEEVRGQQDGRGSVEEEVRFQLVLTYNDFAVQCFGRGLHAEATVLLNKAVEEEKGQAGLYLNRGDCFFQQGEWRFALADYQQAEEMMPPDDPAVRLRLAVLHNTLGSLCFQDGCFQEAADMFSKAVRYDPAAGRYYESRCKAFRKLLDLEGARRDLICTLILDPTNEELPPMLMDLFPGCSAADVLSGPTGRAVRAELTDAIRARSSPSDQQRLDLQKTTLAGEDLQTTVRNLLWVLRGDD</sequence>
<evidence type="ECO:0000256" key="2">
    <source>
        <dbReference type="SAM" id="MobiDB-lite"/>
    </source>
</evidence>
<feature type="region of interest" description="Disordered" evidence="2">
    <location>
        <begin position="1"/>
        <end position="32"/>
    </location>
</feature>
<protein>
    <submittedName>
        <fullName evidence="3">Tetratricopeptide repeat domain 16</fullName>
    </submittedName>
</protein>
<name>A0AAQ4PVM2_GASAC</name>
<dbReference type="AlphaFoldDB" id="A0AAQ4PVM2"/>
<feature type="compositionally biased region" description="Basic and acidic residues" evidence="2">
    <location>
        <begin position="1"/>
        <end position="18"/>
    </location>
</feature>
<dbReference type="GeneTree" id="ENSGT00390000004550"/>
<evidence type="ECO:0000256" key="1">
    <source>
        <dbReference type="PROSITE-ProRule" id="PRU00339"/>
    </source>
</evidence>
<reference evidence="3 4" key="1">
    <citation type="journal article" date="2021" name="G3 (Bethesda)">
        <title>Improved contiguity of the threespine stickleback genome using long-read sequencing.</title>
        <authorList>
            <person name="Nath S."/>
            <person name="Shaw D.E."/>
            <person name="White M.A."/>
        </authorList>
    </citation>
    <scope>NUCLEOTIDE SEQUENCE [LARGE SCALE GENOMIC DNA]</scope>
    <source>
        <strain evidence="3 4">Lake Benthic</strain>
    </source>
</reference>
<keyword evidence="4" id="KW-1185">Reference proteome</keyword>
<keyword evidence="1" id="KW-0802">TPR repeat</keyword>
<feature type="repeat" description="TPR" evidence="1">
    <location>
        <begin position="144"/>
        <end position="177"/>
    </location>
</feature>
<feature type="repeat" description="TPR" evidence="1">
    <location>
        <begin position="293"/>
        <end position="326"/>
    </location>
</feature>
<reference evidence="3" key="2">
    <citation type="submission" date="2025-08" db="UniProtKB">
        <authorList>
            <consortium name="Ensembl"/>
        </authorList>
    </citation>
    <scope>IDENTIFICATION</scope>
</reference>
<dbReference type="InterPro" id="IPR011990">
    <property type="entry name" value="TPR-like_helical_dom_sf"/>
</dbReference>
<dbReference type="Ensembl" id="ENSGACT00000074491.1">
    <property type="protein sequence ID" value="ENSGACP00000042944.1"/>
    <property type="gene ID" value="ENSGACG00000029449.1"/>
</dbReference>
<dbReference type="PANTHER" id="PTHR45153:SF1">
    <property type="entry name" value="TETRATRICOPEPTIDE REPEAT PROTEIN 16"/>
    <property type="match status" value="1"/>
</dbReference>
<evidence type="ECO:0000313" key="3">
    <source>
        <dbReference type="Ensembl" id="ENSGACP00000042944.1"/>
    </source>
</evidence>
<dbReference type="InterPro" id="IPR019734">
    <property type="entry name" value="TPR_rpt"/>
</dbReference>
<feature type="repeat" description="TPR" evidence="1">
    <location>
        <begin position="488"/>
        <end position="521"/>
    </location>
</feature>
<dbReference type="Gene3D" id="1.25.40.10">
    <property type="entry name" value="Tetratricopeptide repeat domain"/>
    <property type="match status" value="4"/>
</dbReference>
<dbReference type="SMART" id="SM00028">
    <property type="entry name" value="TPR"/>
    <property type="match status" value="10"/>
</dbReference>
<proteinExistence type="predicted"/>
<dbReference type="PANTHER" id="PTHR45153">
    <property type="entry name" value="TETRATRICOPEPTIDE REPEAT PROTEIN 16"/>
    <property type="match status" value="1"/>
</dbReference>
<dbReference type="Proteomes" id="UP000007635">
    <property type="component" value="Chromosome XIII"/>
</dbReference>
<accession>A0AAQ4PVM2</accession>